<evidence type="ECO:0000313" key="2">
    <source>
        <dbReference type="Ensembl" id="ENSSORP00005037877.1"/>
    </source>
</evidence>
<dbReference type="InterPro" id="IPR036869">
    <property type="entry name" value="J_dom_sf"/>
</dbReference>
<dbReference type="InParanoid" id="A0A673BB84"/>
<dbReference type="PRINTS" id="PR00625">
    <property type="entry name" value="JDOMAIN"/>
</dbReference>
<accession>A0A673BB84</accession>
<name>A0A673BB84_9TELE</name>
<reference evidence="2" key="1">
    <citation type="submission" date="2019-06" db="EMBL/GenBank/DDBJ databases">
        <authorList>
            <consortium name="Wellcome Sanger Institute Data Sharing"/>
        </authorList>
    </citation>
    <scope>NUCLEOTIDE SEQUENCE [LARGE SCALE GENOMIC DNA]</scope>
</reference>
<dbReference type="InterPro" id="IPR001623">
    <property type="entry name" value="DnaJ_domain"/>
</dbReference>
<reference evidence="2" key="3">
    <citation type="submission" date="2025-09" db="UniProtKB">
        <authorList>
            <consortium name="Ensembl"/>
        </authorList>
    </citation>
    <scope>IDENTIFICATION</scope>
</reference>
<dbReference type="InterPro" id="IPR053025">
    <property type="entry name" value="Mito_ATP_Synthase-Asso"/>
</dbReference>
<organism evidence="2 3">
    <name type="scientific">Sphaeramia orbicularis</name>
    <name type="common">orbiculate cardinalfish</name>
    <dbReference type="NCBI Taxonomy" id="375764"/>
    <lineage>
        <taxon>Eukaryota</taxon>
        <taxon>Metazoa</taxon>
        <taxon>Chordata</taxon>
        <taxon>Craniata</taxon>
        <taxon>Vertebrata</taxon>
        <taxon>Euteleostomi</taxon>
        <taxon>Actinopterygii</taxon>
        <taxon>Neopterygii</taxon>
        <taxon>Teleostei</taxon>
        <taxon>Neoteleostei</taxon>
        <taxon>Acanthomorphata</taxon>
        <taxon>Gobiaria</taxon>
        <taxon>Kurtiformes</taxon>
        <taxon>Apogonoidei</taxon>
        <taxon>Apogonidae</taxon>
        <taxon>Apogoninae</taxon>
        <taxon>Sphaeramia</taxon>
    </lineage>
</organism>
<evidence type="ECO:0000259" key="1">
    <source>
        <dbReference type="PROSITE" id="PS50076"/>
    </source>
</evidence>
<dbReference type="Ensembl" id="ENSSORT00005038864.1">
    <property type="protein sequence ID" value="ENSSORP00005037877.1"/>
    <property type="gene ID" value="ENSSORG00005017768.1"/>
</dbReference>
<feature type="domain" description="J" evidence="1">
    <location>
        <begin position="51"/>
        <end position="116"/>
    </location>
</feature>
<protein>
    <recommendedName>
        <fullName evidence="1">J domain-containing protein</fullName>
    </recommendedName>
</protein>
<dbReference type="PANTHER" id="PTHR44873">
    <property type="entry name" value="DNAJ HOMOLOG SUBFAMILY C MEMBER 30, MITOCHONDRIAL"/>
    <property type="match status" value="1"/>
</dbReference>
<dbReference type="AlphaFoldDB" id="A0A673BB84"/>
<evidence type="ECO:0000313" key="3">
    <source>
        <dbReference type="Proteomes" id="UP000472271"/>
    </source>
</evidence>
<sequence>MQLFSGVITGRSRWVKWQRSVRDWAPEPTGCPCSGPARAARPALEEVPDPSYYDILKVSPSATQSQIKSAYYKQSFIYHPDKNAGSEEAKQMFAEISEAYTVLGNITLRRKYDRGILKLPRTAHQTVS</sequence>
<dbReference type="SUPFAM" id="SSF46565">
    <property type="entry name" value="Chaperone J-domain"/>
    <property type="match status" value="1"/>
</dbReference>
<dbReference type="CDD" id="cd06257">
    <property type="entry name" value="DnaJ"/>
    <property type="match status" value="1"/>
</dbReference>
<dbReference type="Pfam" id="PF00226">
    <property type="entry name" value="DnaJ"/>
    <property type="match status" value="1"/>
</dbReference>
<dbReference type="PROSITE" id="PS50076">
    <property type="entry name" value="DNAJ_2"/>
    <property type="match status" value="1"/>
</dbReference>
<dbReference type="Proteomes" id="UP000472271">
    <property type="component" value="Chromosome 13"/>
</dbReference>
<dbReference type="SMART" id="SM00271">
    <property type="entry name" value="DnaJ"/>
    <property type="match status" value="1"/>
</dbReference>
<proteinExistence type="predicted"/>
<keyword evidence="3" id="KW-1185">Reference proteome</keyword>
<reference evidence="2" key="2">
    <citation type="submission" date="2025-08" db="UniProtKB">
        <authorList>
            <consortium name="Ensembl"/>
        </authorList>
    </citation>
    <scope>IDENTIFICATION</scope>
</reference>
<dbReference type="PANTHER" id="PTHR44873:SF1">
    <property type="entry name" value="DNAJ HOMOLOG SUBFAMILY C MEMBER 30, MITOCHONDRIAL"/>
    <property type="match status" value="1"/>
</dbReference>
<dbReference type="Gene3D" id="1.10.287.110">
    <property type="entry name" value="DnaJ domain"/>
    <property type="match status" value="1"/>
</dbReference>